<organism evidence="2 3">
    <name type="scientific">Eumeta variegata</name>
    <name type="common">Bagworm moth</name>
    <name type="synonym">Eumeta japonica</name>
    <dbReference type="NCBI Taxonomy" id="151549"/>
    <lineage>
        <taxon>Eukaryota</taxon>
        <taxon>Metazoa</taxon>
        <taxon>Ecdysozoa</taxon>
        <taxon>Arthropoda</taxon>
        <taxon>Hexapoda</taxon>
        <taxon>Insecta</taxon>
        <taxon>Pterygota</taxon>
        <taxon>Neoptera</taxon>
        <taxon>Endopterygota</taxon>
        <taxon>Lepidoptera</taxon>
        <taxon>Glossata</taxon>
        <taxon>Ditrysia</taxon>
        <taxon>Tineoidea</taxon>
        <taxon>Psychidae</taxon>
        <taxon>Oiketicinae</taxon>
        <taxon>Eumeta</taxon>
    </lineage>
</organism>
<accession>A0A4C1Z772</accession>
<sequence length="123" mass="13847">MYIINSTIDVAVPVPYKVYASTSTHLEEDYEGRRILSSLEEEVTVTDSSSRTPGARARVAQLKVEQAFFSLVHDPIGQWRSNLRPGGVQVLERPRRDKPNAASPCRDRDPTATTADRCWRYAP</sequence>
<comment type="caution">
    <text evidence="2">The sequence shown here is derived from an EMBL/GenBank/DDBJ whole genome shotgun (WGS) entry which is preliminary data.</text>
</comment>
<reference evidence="2 3" key="1">
    <citation type="journal article" date="2019" name="Commun. Biol.">
        <title>The bagworm genome reveals a unique fibroin gene that provides high tensile strength.</title>
        <authorList>
            <person name="Kono N."/>
            <person name="Nakamura H."/>
            <person name="Ohtoshi R."/>
            <person name="Tomita M."/>
            <person name="Numata K."/>
            <person name="Arakawa K."/>
        </authorList>
    </citation>
    <scope>NUCLEOTIDE SEQUENCE [LARGE SCALE GENOMIC DNA]</scope>
</reference>
<dbReference type="EMBL" id="BGZK01001679">
    <property type="protein sequence ID" value="GBP84446.1"/>
    <property type="molecule type" value="Genomic_DNA"/>
</dbReference>
<name>A0A4C1Z772_EUMVA</name>
<evidence type="ECO:0000256" key="1">
    <source>
        <dbReference type="SAM" id="MobiDB-lite"/>
    </source>
</evidence>
<dbReference type="Proteomes" id="UP000299102">
    <property type="component" value="Unassembled WGS sequence"/>
</dbReference>
<dbReference type="AlphaFoldDB" id="A0A4C1Z772"/>
<feature type="compositionally biased region" description="Basic and acidic residues" evidence="1">
    <location>
        <begin position="92"/>
        <end position="110"/>
    </location>
</feature>
<keyword evidence="3" id="KW-1185">Reference proteome</keyword>
<evidence type="ECO:0000313" key="2">
    <source>
        <dbReference type="EMBL" id="GBP84446.1"/>
    </source>
</evidence>
<evidence type="ECO:0000313" key="3">
    <source>
        <dbReference type="Proteomes" id="UP000299102"/>
    </source>
</evidence>
<protein>
    <submittedName>
        <fullName evidence="2">Uncharacterized protein</fullName>
    </submittedName>
</protein>
<proteinExistence type="predicted"/>
<feature type="region of interest" description="Disordered" evidence="1">
    <location>
        <begin position="83"/>
        <end position="123"/>
    </location>
</feature>
<gene>
    <name evidence="2" type="ORF">EVAR_62744_1</name>
</gene>